<dbReference type="GO" id="GO:1990904">
    <property type="term" value="C:ribonucleoprotein complex"/>
    <property type="evidence" value="ECO:0007669"/>
    <property type="project" value="UniProtKB-KW"/>
</dbReference>
<dbReference type="Pfam" id="PF08293">
    <property type="entry name" value="MRP-S33"/>
    <property type="match status" value="1"/>
</dbReference>
<evidence type="ECO:0000256" key="7">
    <source>
        <dbReference type="SAM" id="MobiDB-lite"/>
    </source>
</evidence>
<keyword evidence="9" id="KW-1185">Reference proteome</keyword>
<dbReference type="PANTHER" id="PTHR13362">
    <property type="entry name" value="MITOCHONDRIAL RIBOSOMAL PROTEIN S33"/>
    <property type="match status" value="1"/>
</dbReference>
<dbReference type="Proteomes" id="UP000291116">
    <property type="component" value="Unassembled WGS sequence"/>
</dbReference>
<evidence type="ECO:0000256" key="6">
    <source>
        <dbReference type="ARBA" id="ARBA00035132"/>
    </source>
</evidence>
<proteinExistence type="inferred from homology"/>
<gene>
    <name evidence="8" type="ORF">PSNMU_V1.4_AUG-EV-PASAV3_0005920</name>
</gene>
<organism evidence="8 9">
    <name type="scientific">Pseudo-nitzschia multistriata</name>
    <dbReference type="NCBI Taxonomy" id="183589"/>
    <lineage>
        <taxon>Eukaryota</taxon>
        <taxon>Sar</taxon>
        <taxon>Stramenopiles</taxon>
        <taxon>Ochrophyta</taxon>
        <taxon>Bacillariophyta</taxon>
        <taxon>Bacillariophyceae</taxon>
        <taxon>Bacillariophycidae</taxon>
        <taxon>Bacillariales</taxon>
        <taxon>Bacillariaceae</taxon>
        <taxon>Pseudo-nitzschia</taxon>
    </lineage>
</organism>
<feature type="compositionally biased region" description="Low complexity" evidence="7">
    <location>
        <begin position="99"/>
        <end position="110"/>
    </location>
</feature>
<comment type="subcellular location">
    <subcellularLocation>
        <location evidence="1">Mitochondrion</location>
    </subcellularLocation>
</comment>
<dbReference type="AlphaFoldDB" id="A0A448YVS8"/>
<name>A0A448YVS8_9STRA</name>
<dbReference type="InterPro" id="IPR013219">
    <property type="entry name" value="Ribosomal_mS33"/>
</dbReference>
<evidence type="ECO:0000256" key="5">
    <source>
        <dbReference type="ARBA" id="ARBA00023274"/>
    </source>
</evidence>
<dbReference type="GO" id="GO:0005739">
    <property type="term" value="C:mitochondrion"/>
    <property type="evidence" value="ECO:0007669"/>
    <property type="project" value="UniProtKB-SubCell"/>
</dbReference>
<dbReference type="GO" id="GO:0005840">
    <property type="term" value="C:ribosome"/>
    <property type="evidence" value="ECO:0007669"/>
    <property type="project" value="UniProtKB-KW"/>
</dbReference>
<dbReference type="EMBL" id="CAACVS010000013">
    <property type="protein sequence ID" value="VEU33902.1"/>
    <property type="molecule type" value="Genomic_DNA"/>
</dbReference>
<feature type="region of interest" description="Disordered" evidence="7">
    <location>
        <begin position="68"/>
        <end position="110"/>
    </location>
</feature>
<accession>A0A448YVS8</accession>
<protein>
    <recommendedName>
        <fullName evidence="6">Small ribosomal subunit protein mS33</fullName>
    </recommendedName>
</protein>
<keyword evidence="3" id="KW-0689">Ribosomal protein</keyword>
<comment type="similarity">
    <text evidence="2">Belongs to the mitochondrion-specific ribosomal protein mS33 family.</text>
</comment>
<feature type="compositionally biased region" description="Basic residues" evidence="7">
    <location>
        <begin position="85"/>
        <end position="98"/>
    </location>
</feature>
<evidence type="ECO:0000256" key="1">
    <source>
        <dbReference type="ARBA" id="ARBA00004173"/>
    </source>
</evidence>
<keyword evidence="4" id="KW-0496">Mitochondrion</keyword>
<evidence type="ECO:0000313" key="9">
    <source>
        <dbReference type="Proteomes" id="UP000291116"/>
    </source>
</evidence>
<evidence type="ECO:0000313" key="8">
    <source>
        <dbReference type="EMBL" id="VEU33902.1"/>
    </source>
</evidence>
<sequence>MTASGGSVRRLLAQNSAVLRRGAEHARQQIFGHVPILEGAAAGNKTAKKTFTGPYLEKYYPTSINHHARKVHDGWETEQEEYRRVKLTQRRRKGKGPPKKGAGARSGKKR</sequence>
<evidence type="ECO:0000256" key="4">
    <source>
        <dbReference type="ARBA" id="ARBA00023128"/>
    </source>
</evidence>
<reference evidence="8 9" key="1">
    <citation type="submission" date="2019-01" db="EMBL/GenBank/DDBJ databases">
        <authorList>
            <person name="Ferrante I. M."/>
        </authorList>
    </citation>
    <scope>NUCLEOTIDE SEQUENCE [LARGE SCALE GENOMIC DNA]</scope>
    <source>
        <strain evidence="8 9">B856</strain>
    </source>
</reference>
<evidence type="ECO:0000256" key="2">
    <source>
        <dbReference type="ARBA" id="ARBA00008970"/>
    </source>
</evidence>
<dbReference type="PANTHER" id="PTHR13362:SF2">
    <property type="entry name" value="SMALL RIBOSOMAL SUBUNIT PROTEIN MS33"/>
    <property type="match status" value="1"/>
</dbReference>
<feature type="compositionally biased region" description="Basic and acidic residues" evidence="7">
    <location>
        <begin position="71"/>
        <end position="84"/>
    </location>
</feature>
<dbReference type="OrthoDB" id="44203at2759"/>
<keyword evidence="5" id="KW-0687">Ribonucleoprotein</keyword>
<evidence type="ECO:0000256" key="3">
    <source>
        <dbReference type="ARBA" id="ARBA00022980"/>
    </source>
</evidence>